<keyword evidence="13 17" id="KW-0830">Ubiquinone</keyword>
<feature type="transmembrane region" description="Helical" evidence="17">
    <location>
        <begin position="60"/>
        <end position="81"/>
    </location>
</feature>
<dbReference type="PRINTS" id="PR01436">
    <property type="entry name" value="NADHDHGNASE2"/>
</dbReference>
<keyword evidence="7 17" id="KW-0812">Transmembrane</keyword>
<keyword evidence="11 17" id="KW-1133">Transmembrane helix</keyword>
<feature type="transmembrane region" description="Helical" evidence="17">
    <location>
        <begin position="93"/>
        <end position="115"/>
    </location>
</feature>
<evidence type="ECO:0000259" key="18">
    <source>
        <dbReference type="Pfam" id="PF00361"/>
    </source>
</evidence>
<evidence type="ECO:0000256" key="8">
    <source>
        <dbReference type="ARBA" id="ARBA00022792"/>
    </source>
</evidence>
<dbReference type="Pfam" id="PF06444">
    <property type="entry name" value="NADH_dehy_S2_C"/>
    <property type="match status" value="1"/>
</dbReference>
<dbReference type="Pfam" id="PF00361">
    <property type="entry name" value="Proton_antipo_M"/>
    <property type="match status" value="1"/>
</dbReference>
<dbReference type="EC" id="7.1.1.2" evidence="3 17"/>
<sequence>MNPLVLSTFLMALGFGTVITFASSHWVLAWMGLELNSLAILPLMSQHHHPRAVEATTKYFLTQAAGAAMVIFAGMSSAWTGGEWGILQMSHPVPLALVVMGLALKIGLAPVHSWMPEVLQGVDLRTGLILSTWQKLAPFALLMQLQTHHTTTPLLVMGILSMLVGGWGGHNQTQLRKILAYSSIAHLGWMAIVMQYSPNLALLALGMYVVMTSAAFLVLDINRATTINQLAISCTAHPAITVIIPLIFLSLAGLPPFTGFMPKWLIIHELTLQDLLVVPTVAALSALLSLYFYLRVSYTMAITTPPNHFANTGSWRFTPAQLTYPLAAFAVVTLALLPLAPEAVAFFIQ</sequence>
<evidence type="ECO:0000256" key="10">
    <source>
        <dbReference type="ARBA" id="ARBA00022982"/>
    </source>
</evidence>
<feature type="transmembrane region" description="Helical" evidence="17">
    <location>
        <begin position="231"/>
        <end position="255"/>
    </location>
</feature>
<keyword evidence="6 17" id="KW-0679">Respiratory chain</keyword>
<evidence type="ECO:0000313" key="20">
    <source>
        <dbReference type="EMBL" id="QHI42759.1"/>
    </source>
</evidence>
<geneLocation type="mitochondrion" evidence="20"/>
<keyword evidence="12 17" id="KW-0520">NAD</keyword>
<evidence type="ECO:0000256" key="9">
    <source>
        <dbReference type="ARBA" id="ARBA00022967"/>
    </source>
</evidence>
<dbReference type="AlphaFoldDB" id="A0A6B9SAU1"/>
<comment type="function">
    <text evidence="17">Core subunit of the mitochondrial membrane respiratory chain NADH dehydrogenase (Complex I) which catalyzes electron transfer from NADH through the respiratory chain, using ubiquinone as an electron acceptor. Essential for the catalytic activity and assembly of complex I.</text>
</comment>
<keyword evidence="10 17" id="KW-0249">Electron transport</keyword>
<evidence type="ECO:0000256" key="2">
    <source>
        <dbReference type="ARBA" id="ARBA00007012"/>
    </source>
</evidence>
<evidence type="ECO:0000256" key="12">
    <source>
        <dbReference type="ARBA" id="ARBA00023027"/>
    </source>
</evidence>
<name>A0A6B9SAU1_9PLEU</name>
<feature type="domain" description="NADH dehydrogenase subunit 2 C-terminal" evidence="19">
    <location>
        <begin position="290"/>
        <end position="341"/>
    </location>
</feature>
<keyword evidence="15 17" id="KW-0472">Membrane</keyword>
<evidence type="ECO:0000256" key="13">
    <source>
        <dbReference type="ARBA" id="ARBA00023075"/>
    </source>
</evidence>
<evidence type="ECO:0000256" key="15">
    <source>
        <dbReference type="ARBA" id="ARBA00023136"/>
    </source>
</evidence>
<feature type="transmembrane region" description="Helical" evidence="17">
    <location>
        <begin position="178"/>
        <end position="194"/>
    </location>
</feature>
<reference evidence="20" key="1">
    <citation type="submission" date="2019-06" db="EMBL/GenBank/DDBJ databases">
        <title>DNAmark project.</title>
        <authorList>
            <person name="Margaryan A."/>
        </authorList>
    </citation>
    <scope>NUCLEOTIDE SEQUENCE</scope>
    <source>
        <strain evidence="20">DM241</strain>
    </source>
</reference>
<feature type="domain" description="NADH:quinone oxidoreductase/Mrp antiporter transmembrane" evidence="18">
    <location>
        <begin position="23"/>
        <end position="286"/>
    </location>
</feature>
<comment type="catalytic activity">
    <reaction evidence="16 17">
        <text>a ubiquinone + NADH + 5 H(+)(in) = a ubiquinol + NAD(+) + 4 H(+)(out)</text>
        <dbReference type="Rhea" id="RHEA:29091"/>
        <dbReference type="Rhea" id="RHEA-COMP:9565"/>
        <dbReference type="Rhea" id="RHEA-COMP:9566"/>
        <dbReference type="ChEBI" id="CHEBI:15378"/>
        <dbReference type="ChEBI" id="CHEBI:16389"/>
        <dbReference type="ChEBI" id="CHEBI:17976"/>
        <dbReference type="ChEBI" id="CHEBI:57540"/>
        <dbReference type="ChEBI" id="CHEBI:57945"/>
        <dbReference type="EC" id="7.1.1.2"/>
    </reaction>
</comment>
<dbReference type="InterPro" id="IPR003917">
    <property type="entry name" value="NADH_UbQ_OxRdtase_chain2"/>
</dbReference>
<dbReference type="PANTHER" id="PTHR46552:SF1">
    <property type="entry name" value="NADH-UBIQUINONE OXIDOREDUCTASE CHAIN 2"/>
    <property type="match status" value="1"/>
</dbReference>
<evidence type="ECO:0000256" key="16">
    <source>
        <dbReference type="ARBA" id="ARBA00049551"/>
    </source>
</evidence>
<evidence type="ECO:0000256" key="3">
    <source>
        <dbReference type="ARBA" id="ARBA00012944"/>
    </source>
</evidence>
<dbReference type="GO" id="GO:0008137">
    <property type="term" value="F:NADH dehydrogenase (ubiquinone) activity"/>
    <property type="evidence" value="ECO:0007669"/>
    <property type="project" value="UniProtKB-EC"/>
</dbReference>
<evidence type="ECO:0000256" key="11">
    <source>
        <dbReference type="ARBA" id="ARBA00022989"/>
    </source>
</evidence>
<dbReference type="PANTHER" id="PTHR46552">
    <property type="entry name" value="NADH-UBIQUINONE OXIDOREDUCTASE CHAIN 2"/>
    <property type="match status" value="1"/>
</dbReference>
<gene>
    <name evidence="20" type="primary">ND2</name>
</gene>
<dbReference type="InterPro" id="IPR050175">
    <property type="entry name" value="Complex_I_Subunit_2"/>
</dbReference>
<evidence type="ECO:0000256" key="14">
    <source>
        <dbReference type="ARBA" id="ARBA00023128"/>
    </source>
</evidence>
<evidence type="ECO:0000256" key="4">
    <source>
        <dbReference type="ARBA" id="ARBA00021008"/>
    </source>
</evidence>
<dbReference type="GO" id="GO:0005743">
    <property type="term" value="C:mitochondrial inner membrane"/>
    <property type="evidence" value="ECO:0007669"/>
    <property type="project" value="UniProtKB-SubCell"/>
</dbReference>
<dbReference type="EMBL" id="MN122822">
    <property type="protein sequence ID" value="QHI42759.1"/>
    <property type="molecule type" value="Genomic_DNA"/>
</dbReference>
<evidence type="ECO:0000256" key="1">
    <source>
        <dbReference type="ARBA" id="ARBA00004448"/>
    </source>
</evidence>
<keyword evidence="5" id="KW-0813">Transport</keyword>
<keyword evidence="8 17" id="KW-0999">Mitochondrion inner membrane</keyword>
<dbReference type="InterPro" id="IPR010933">
    <property type="entry name" value="NADH_DH_su2_C"/>
</dbReference>
<keyword evidence="9 17" id="KW-1278">Translocase</keyword>
<organism evidence="20">
    <name type="scientific">Arnoglossus laterna</name>
    <name type="common">scaldfish</name>
    <dbReference type="NCBI Taxonomy" id="208529"/>
    <lineage>
        <taxon>Eukaryota</taxon>
        <taxon>Metazoa</taxon>
        <taxon>Chordata</taxon>
        <taxon>Craniata</taxon>
        <taxon>Vertebrata</taxon>
        <taxon>Euteleostomi</taxon>
        <taxon>Actinopterygii</taxon>
        <taxon>Neopterygii</taxon>
        <taxon>Teleostei</taxon>
        <taxon>Neoteleostei</taxon>
        <taxon>Acanthomorphata</taxon>
        <taxon>Carangaria</taxon>
        <taxon>Pleuronectiformes</taxon>
        <taxon>Pleuronectoidei</taxon>
        <taxon>Bothidae</taxon>
        <taxon>Arnoglossus</taxon>
    </lineage>
</organism>
<proteinExistence type="inferred from homology"/>
<feature type="transmembrane region" description="Helical" evidence="17">
    <location>
        <begin position="326"/>
        <end position="348"/>
    </location>
</feature>
<comment type="similarity">
    <text evidence="2 17">Belongs to the complex I subunit 2 family.</text>
</comment>
<protein>
    <recommendedName>
        <fullName evidence="4 17">NADH-ubiquinone oxidoreductase chain 2</fullName>
        <ecNumber evidence="3 17">7.1.1.2</ecNumber>
    </recommendedName>
</protein>
<evidence type="ECO:0000256" key="7">
    <source>
        <dbReference type="ARBA" id="ARBA00022692"/>
    </source>
</evidence>
<dbReference type="InterPro" id="IPR001750">
    <property type="entry name" value="ND/Mrp_TM"/>
</dbReference>
<keyword evidence="14 17" id="KW-0496">Mitochondrion</keyword>
<evidence type="ECO:0000259" key="19">
    <source>
        <dbReference type="Pfam" id="PF06444"/>
    </source>
</evidence>
<evidence type="ECO:0000256" key="5">
    <source>
        <dbReference type="ARBA" id="ARBA00022448"/>
    </source>
</evidence>
<feature type="transmembrane region" description="Helical" evidence="17">
    <location>
        <begin position="151"/>
        <end position="169"/>
    </location>
</feature>
<evidence type="ECO:0000256" key="17">
    <source>
        <dbReference type="RuleBase" id="RU003403"/>
    </source>
</evidence>
<comment type="subcellular location">
    <subcellularLocation>
        <location evidence="1 17">Mitochondrion inner membrane</location>
        <topology evidence="1 17">Multi-pass membrane protein</topology>
    </subcellularLocation>
</comment>
<dbReference type="GO" id="GO:0006120">
    <property type="term" value="P:mitochondrial electron transport, NADH to ubiquinone"/>
    <property type="evidence" value="ECO:0007669"/>
    <property type="project" value="InterPro"/>
</dbReference>
<accession>A0A6B9SAU1</accession>
<feature type="transmembrane region" description="Helical" evidence="17">
    <location>
        <begin position="275"/>
        <end position="294"/>
    </location>
</feature>
<evidence type="ECO:0000256" key="6">
    <source>
        <dbReference type="ARBA" id="ARBA00022660"/>
    </source>
</evidence>
<feature type="transmembrane region" description="Helical" evidence="17">
    <location>
        <begin position="200"/>
        <end position="219"/>
    </location>
</feature>